<proteinExistence type="predicted"/>
<evidence type="ECO:0008006" key="2">
    <source>
        <dbReference type="Google" id="ProtNLM"/>
    </source>
</evidence>
<dbReference type="Pfam" id="PF10050">
    <property type="entry name" value="DUF2284"/>
    <property type="match status" value="1"/>
</dbReference>
<sequence length="132" mass="14525">MADLETLRQKAVELGAAAAEIIPASQIVVDERVRLKCTVPRCLRAGETPNCPPYVPELDVIRKAFTKFSWGILLKTHVEPIEAYAPGSRQGKAGQDQSLLFHQKTGEIVHEIERLAYKHGYYLAMGFGGGSC</sequence>
<accession>X0W331</accession>
<dbReference type="EMBL" id="BARS01030732">
    <property type="protein sequence ID" value="GAG25224.1"/>
    <property type="molecule type" value="Genomic_DNA"/>
</dbReference>
<name>X0W331_9ZZZZ</name>
<comment type="caution">
    <text evidence="1">The sequence shown here is derived from an EMBL/GenBank/DDBJ whole genome shotgun (WGS) entry which is preliminary data.</text>
</comment>
<dbReference type="InterPro" id="IPR019271">
    <property type="entry name" value="DUF2284_metal-binding"/>
</dbReference>
<protein>
    <recommendedName>
        <fullName evidence="2">DUF2284 domain-containing protein</fullName>
    </recommendedName>
</protein>
<evidence type="ECO:0000313" key="1">
    <source>
        <dbReference type="EMBL" id="GAG25224.1"/>
    </source>
</evidence>
<organism evidence="1">
    <name type="scientific">marine sediment metagenome</name>
    <dbReference type="NCBI Taxonomy" id="412755"/>
    <lineage>
        <taxon>unclassified sequences</taxon>
        <taxon>metagenomes</taxon>
        <taxon>ecological metagenomes</taxon>
    </lineage>
</organism>
<gene>
    <name evidence="1" type="ORF">S01H1_47905</name>
</gene>
<reference evidence="1" key="1">
    <citation type="journal article" date="2014" name="Front. Microbiol.">
        <title>High frequency of phylogenetically diverse reductive dehalogenase-homologous genes in deep subseafloor sedimentary metagenomes.</title>
        <authorList>
            <person name="Kawai M."/>
            <person name="Futagami T."/>
            <person name="Toyoda A."/>
            <person name="Takaki Y."/>
            <person name="Nishi S."/>
            <person name="Hori S."/>
            <person name="Arai W."/>
            <person name="Tsubouchi T."/>
            <person name="Morono Y."/>
            <person name="Uchiyama I."/>
            <person name="Ito T."/>
            <person name="Fujiyama A."/>
            <person name="Inagaki F."/>
            <person name="Takami H."/>
        </authorList>
    </citation>
    <scope>NUCLEOTIDE SEQUENCE</scope>
    <source>
        <strain evidence="1">Expedition CK06-06</strain>
    </source>
</reference>
<feature type="non-terminal residue" evidence="1">
    <location>
        <position position="132"/>
    </location>
</feature>
<dbReference type="AlphaFoldDB" id="X0W331"/>